<dbReference type="SUPFAM" id="SSF50044">
    <property type="entry name" value="SH3-domain"/>
    <property type="match status" value="6"/>
</dbReference>
<dbReference type="GO" id="GO:0005829">
    <property type="term" value="C:cytosol"/>
    <property type="evidence" value="ECO:0007669"/>
    <property type="project" value="TreeGrafter"/>
</dbReference>
<dbReference type="InterPro" id="IPR053086">
    <property type="entry name" value="RhoGEF_domain"/>
</dbReference>
<dbReference type="Pfam" id="PF14604">
    <property type="entry name" value="SH3_9"/>
    <property type="match status" value="2"/>
</dbReference>
<dbReference type="PROSITE" id="PS50010">
    <property type="entry name" value="DH_2"/>
    <property type="match status" value="1"/>
</dbReference>
<feature type="coiled-coil region" evidence="3">
    <location>
        <begin position="2334"/>
        <end position="2396"/>
    </location>
</feature>
<evidence type="ECO:0000259" key="5">
    <source>
        <dbReference type="PROSITE" id="PS50002"/>
    </source>
</evidence>
<protein>
    <submittedName>
        <fullName evidence="7">Uncharacterized protein</fullName>
    </submittedName>
</protein>
<dbReference type="InterPro" id="IPR011993">
    <property type="entry name" value="PH-like_dom_sf"/>
</dbReference>
<feature type="compositionally biased region" description="Polar residues" evidence="4">
    <location>
        <begin position="659"/>
        <end position="668"/>
    </location>
</feature>
<accession>A0A4P9WNG7</accession>
<feature type="region of interest" description="Disordered" evidence="4">
    <location>
        <begin position="1"/>
        <end position="45"/>
    </location>
</feature>
<feature type="coiled-coil region" evidence="3">
    <location>
        <begin position="2022"/>
        <end position="2206"/>
    </location>
</feature>
<feature type="region of interest" description="Disordered" evidence="4">
    <location>
        <begin position="1024"/>
        <end position="1097"/>
    </location>
</feature>
<dbReference type="Gene3D" id="2.30.30.40">
    <property type="entry name" value="SH3 Domains"/>
    <property type="match status" value="6"/>
</dbReference>
<dbReference type="InterPro" id="IPR035899">
    <property type="entry name" value="DBL_dom_sf"/>
</dbReference>
<feature type="region of interest" description="Disordered" evidence="4">
    <location>
        <begin position="2806"/>
        <end position="2904"/>
    </location>
</feature>
<feature type="compositionally biased region" description="Basic and acidic residues" evidence="4">
    <location>
        <begin position="144"/>
        <end position="165"/>
    </location>
</feature>
<gene>
    <name evidence="7" type="ORF">BDK51DRAFT_30320</name>
</gene>
<dbReference type="InterPro" id="IPR000219">
    <property type="entry name" value="DH_dom"/>
</dbReference>
<feature type="region of interest" description="Disordered" evidence="4">
    <location>
        <begin position="547"/>
        <end position="576"/>
    </location>
</feature>
<dbReference type="Proteomes" id="UP000269721">
    <property type="component" value="Unassembled WGS sequence"/>
</dbReference>
<dbReference type="InterPro" id="IPR001452">
    <property type="entry name" value="SH3_domain"/>
</dbReference>
<feature type="coiled-coil region" evidence="3">
    <location>
        <begin position="2429"/>
        <end position="2505"/>
    </location>
</feature>
<evidence type="ECO:0000256" key="2">
    <source>
        <dbReference type="PROSITE-ProRule" id="PRU00192"/>
    </source>
</evidence>
<feature type="coiled-coil region" evidence="3">
    <location>
        <begin position="1552"/>
        <end position="1638"/>
    </location>
</feature>
<feature type="region of interest" description="Disordered" evidence="4">
    <location>
        <begin position="1520"/>
        <end position="1544"/>
    </location>
</feature>
<evidence type="ECO:0000313" key="8">
    <source>
        <dbReference type="Proteomes" id="UP000269721"/>
    </source>
</evidence>
<feature type="compositionally biased region" description="Basic and acidic residues" evidence="4">
    <location>
        <begin position="288"/>
        <end position="297"/>
    </location>
</feature>
<feature type="compositionally biased region" description="Polar residues" evidence="4">
    <location>
        <begin position="249"/>
        <end position="261"/>
    </location>
</feature>
<dbReference type="EMBL" id="KZ994319">
    <property type="protein sequence ID" value="RKO93238.1"/>
    <property type="molecule type" value="Genomic_DNA"/>
</dbReference>
<feature type="compositionally biased region" description="Polar residues" evidence="4">
    <location>
        <begin position="901"/>
        <end position="922"/>
    </location>
</feature>
<feature type="region of interest" description="Disordered" evidence="4">
    <location>
        <begin position="947"/>
        <end position="969"/>
    </location>
</feature>
<feature type="compositionally biased region" description="Polar residues" evidence="4">
    <location>
        <begin position="298"/>
        <end position="307"/>
    </location>
</feature>
<feature type="region of interest" description="Disordered" evidence="4">
    <location>
        <begin position="638"/>
        <end position="711"/>
    </location>
</feature>
<feature type="region of interest" description="Disordered" evidence="4">
    <location>
        <begin position="775"/>
        <end position="809"/>
    </location>
</feature>
<dbReference type="Pfam" id="PF00621">
    <property type="entry name" value="RhoGEF"/>
    <property type="match status" value="1"/>
</dbReference>
<keyword evidence="1 2" id="KW-0728">SH3 domain</keyword>
<evidence type="ECO:0000259" key="6">
    <source>
        <dbReference type="PROSITE" id="PS50010"/>
    </source>
</evidence>
<feature type="region of interest" description="Disordered" evidence="4">
    <location>
        <begin position="878"/>
        <end position="931"/>
    </location>
</feature>
<sequence length="2904" mass="318249">MGSSKPTQPPEPVDQKTADSKKKKTSTRSNSSQLAPSSSTSTGSVASLVSVASISSAKSATATESFAARFLSLAKSSASLPRPPKDKQTLNEKKKSKDGEKTAKVTEEPKEDLGPAMVPQASSGHRRASSSGPNPTRSFLSVPSHDRTRTKSEGVVKFEERDPRAVAENSPPIERRERSKSEVSKPTKAAIDAAPKKDPSGDKSDANVKLGARPKMQPRGDGPEIAYSPRAFAAPSSAEGSMRAKRPSADNSSAATPAISQTPITTAPGPIAPPKPHKETSTSPGKAEAPKSKERSYKPSTLPQGTSLRVIKPHESKESEEISIAVDDVLELDLTPASDTEFWWYGTNRSWGPANGEQGFFPADCVELENWEPPPKVPAIITPLETTAAGVNEDPEAALPQPVPPGTKVIAREPYEPTKSDELELCVGDVVIVTEAPDGGWWKGTSGLGGNDDKSGWFPATLVSIEGQTPKSDPTPLLPVADCTKVIVREGYEPTKADELALEIGDRVVVVESPEGGWWRGTKISEGESGKTGWFPASIVAIEAPKSTTTTSAPPSPSVVSPEVPAPSPSPPKAGTQVVVRESFVPSKADELTLHVGDIVVVIESPDGGWWKGATGLGGKDAKTGWFPAALVDFNSPKPTTPCLKSPPQSTKPPKLKTQLVSQPQADSKPQDIKPGTASSQKAPSQSTQSPKLPTQHPPQPHADPKPRAIKPGTKAVVRESYVPAKADELTLHVGDAVVVTEGPEGGWWKGMTGLSGKAPKTGWFPSELVHVEPDASAKSIPDTSNAPQPSLSLAPEPPSSPTARMPNPGAKVKALVRESYVPSKADELVLHVGDIVIVTETPEGGWWKGTTGTGGTGGKEPQVGWFPMALVELEDASPEPISPQQTSPGVITPSKDGSAEPTSPQQTSPNIIVPSKDTSARPTLPHQTPPEIIVPLEDAERTSLQPSSPHIIVPDEPSPITSHETDTKTVSKQLPILTVVVDGDSTPETTHPPEMLSPGSIEDTSRSLESILVSGTELSAQFPAHHQSNSMSSSLHVGSASGGPNSAQPGANRKSWYKRLVKPSPGTGASGGGPSGTVRVRSNSAPAAPLSPTQTGVATSLATLMDDDEEEDGLESSIFVALPEQALEGDVKVRHQRSSSAPPMPIHPNQESILSPVDAWQIGMPDEVLERMTHKEKQRMKAVWELIMTEKDYVRDLTIIIECFIHPLAERKIISAKIIANIFSNIEQLLPINQKLLELIEGRVGVNTLGPRIGDIFIQTGDSLVAYTQYCSNQAAAAAKITALMQSKKEFRQFLEEAHRQPFARQLDLASFLIKPVQRLCKYPLLIRHSGGDEGLTVSFILVTQEILKNTEESNPDFHALKDALDHINGIITIVNEGARQTEGLRSNAEIQASFVDRIDITTANRTFIREDAGSLVYSDGSKKPRRMLLFSDLLIIARKDWRDKYHLECRAVLKNCRVAEVSDDAEDSFAIEIEVMYFEASRTPKRYLFCMASASTRSSWVLAYRNLTQSKVSSKRISEAWPSQLTGGEQEEPEEEVRSPTRSIMETPWKEELTEKVLALEKRVAEDNKKLQEAEQKAASAEARATEIEAKYEAARQVADAAERLRQEASQAENEAKKFKEEVEIAKKALEVLVADKRDIQGNYEAVFVRLKALEEQSLSSDEAVVKLRGELERAEAKMAAEVESNQIALSNERKLVELERKKGEEAVQKERAAAATAKAALVAQYEGQRAIDQEKRAAESAALAAEIQNVKEKAHAQVQASQKETRAVQAALEQEIAKRDTALKTLDEDRSTQFQRAVSEFETMKLKYIQNQEGLKRIVASSEEKIKELDATLRGKDDLLREKEVLLAKLAFENKRQADELSRMAAKEMDARSEYRGIVANFERILQERNQTVEKREADASELARKVTELTERALYLQAEVEKVSRDANEHKRLLEESNLRLKEEAAARVKDQAQLQELDRVHRDVCRTLEQAKTQNAGLSEANRRIGSESSRAKEIINKQGQQLAQAAQETKIMAGQITELQNSIKRWEKEVADLHAHEAARDAAAREMLARKEEECHQAILQAERSQAKVEELQLARVTHMRESDELRADYQRQLALLKKRTDEAEEEMRIKHERELREAVSRQAASEHARHEQLVAESEELRDSLEAARSRLALAEKDAQTMRSRIDSYKDLDVKYSEIRAEANKLASIAREREAELRKEQELAVRRSRELGRLHKVFAEIVKAVTLPPLVSGESRLAQVPSLLTASPPRLESEDTSPPDYTVDEHRYVSVFTKIHDLINENERLRSEAEVADRRQEELEGLNRLGEQELEAAIAAARRVEAKSKERSRRYREESSRLRETVEQLQLELHEARANRGGFERSEESIKKDKAILEKQFVELFERLQKAQETYGAEHVKVTGEVAALQKELEITTASRDHAISVAETATKRLREAELERTHIRQLTESLTETKQKTQELLDVANGTSAALAVELDQAREQVDDARAEIEELMREREQTDRKFVDQQMALRRDIQDIASTGDQIHSQAIEIARLNGLLQQRENTLDSLSEEADGLRAARQEAEDRAAYADECLVEAEKRLDEAESTAAQLDARNSELASDVQRLLGEVQWEQIQRNAAERALAALRGQTASLQAILGTLQERIVRSDREISIWKDRRGALNTASLGARAAAAAGAVVRDDGFVGAEEDDETIPNEALRKRDELASLLALLESRLAGLSEKHAVDTTNNVSPISAMTPDAGGSGALAYLVLAARRDAMAVQVRERAAEMKAASKDASRARLLLAEFESIMSLFVVGLKRRDDAARVNAKAEDGRKERGRARSTSNRNSSPERARRWASGMHNSYGAAAIGKDPAKQESNVGTSDLDGSEWVTEEPELRDINTTHQGRGGGLAGEGTRTGLAW</sequence>
<keyword evidence="3" id="KW-0175">Coiled coil</keyword>
<dbReference type="OrthoDB" id="1716625at2759"/>
<dbReference type="SUPFAM" id="SSF48065">
    <property type="entry name" value="DBL homology domain (DH-domain)"/>
    <property type="match status" value="1"/>
</dbReference>
<feature type="domain" description="SH3" evidence="5">
    <location>
        <begin position="573"/>
        <end position="637"/>
    </location>
</feature>
<feature type="domain" description="SH3" evidence="5">
    <location>
        <begin position="404"/>
        <end position="468"/>
    </location>
</feature>
<feature type="compositionally biased region" description="Basic and acidic residues" evidence="4">
    <location>
        <begin position="173"/>
        <end position="185"/>
    </location>
</feature>
<feature type="compositionally biased region" description="Basic and acidic residues" evidence="4">
    <location>
        <begin position="194"/>
        <end position="206"/>
    </location>
</feature>
<feature type="compositionally biased region" description="Basic and acidic residues" evidence="4">
    <location>
        <begin position="2806"/>
        <end position="2817"/>
    </location>
</feature>
<dbReference type="Gene3D" id="1.20.900.10">
    <property type="entry name" value="Dbl homology (DH) domain"/>
    <property type="match status" value="1"/>
</dbReference>
<feature type="region of interest" description="Disordered" evidence="4">
    <location>
        <begin position="984"/>
        <end position="1007"/>
    </location>
</feature>
<evidence type="ECO:0000256" key="1">
    <source>
        <dbReference type="ARBA" id="ARBA00022443"/>
    </source>
</evidence>
<organism evidence="7 8">
    <name type="scientific">Blyttiomyces helicus</name>
    <dbReference type="NCBI Taxonomy" id="388810"/>
    <lineage>
        <taxon>Eukaryota</taxon>
        <taxon>Fungi</taxon>
        <taxon>Fungi incertae sedis</taxon>
        <taxon>Chytridiomycota</taxon>
        <taxon>Chytridiomycota incertae sedis</taxon>
        <taxon>Chytridiomycetes</taxon>
        <taxon>Chytridiomycetes incertae sedis</taxon>
        <taxon>Blyttiomyces</taxon>
    </lineage>
</organism>
<evidence type="ECO:0000256" key="3">
    <source>
        <dbReference type="SAM" id="Coils"/>
    </source>
</evidence>
<reference evidence="8" key="1">
    <citation type="journal article" date="2018" name="Nat. Microbiol.">
        <title>Leveraging single-cell genomics to expand the fungal tree of life.</title>
        <authorList>
            <person name="Ahrendt S.R."/>
            <person name="Quandt C.A."/>
            <person name="Ciobanu D."/>
            <person name="Clum A."/>
            <person name="Salamov A."/>
            <person name="Andreopoulos B."/>
            <person name="Cheng J.F."/>
            <person name="Woyke T."/>
            <person name="Pelin A."/>
            <person name="Henrissat B."/>
            <person name="Reynolds N.K."/>
            <person name="Benny G.L."/>
            <person name="Smith M.E."/>
            <person name="James T.Y."/>
            <person name="Grigoriev I.V."/>
        </authorList>
    </citation>
    <scope>NUCLEOTIDE SEQUENCE [LARGE SCALE GENOMIC DNA]</scope>
</reference>
<feature type="coiled-coil region" evidence="3">
    <location>
        <begin position="2534"/>
        <end position="2603"/>
    </location>
</feature>
<dbReference type="PANTHER" id="PTHR45834:SF3">
    <property type="entry name" value="RHO GUANINE NUCLEOTIDE EXCHANGE FACTOR 3, ISOFORM L"/>
    <property type="match status" value="1"/>
</dbReference>
<feature type="domain" description="SH3" evidence="5">
    <location>
        <begin position="711"/>
        <end position="775"/>
    </location>
</feature>
<evidence type="ECO:0000256" key="4">
    <source>
        <dbReference type="SAM" id="MobiDB-lite"/>
    </source>
</evidence>
<name>A0A4P9WNG7_9FUNG</name>
<feature type="region of interest" description="Disordered" evidence="4">
    <location>
        <begin position="74"/>
        <end position="319"/>
    </location>
</feature>
<evidence type="ECO:0000313" key="7">
    <source>
        <dbReference type="EMBL" id="RKO93238.1"/>
    </source>
</evidence>
<feature type="compositionally biased region" description="Polar residues" evidence="4">
    <location>
        <begin position="1081"/>
        <end position="1097"/>
    </location>
</feature>
<dbReference type="SUPFAM" id="SSF50729">
    <property type="entry name" value="PH domain-like"/>
    <property type="match status" value="1"/>
</dbReference>
<feature type="coiled-coil region" evidence="3">
    <location>
        <begin position="2281"/>
        <end position="2308"/>
    </location>
</feature>
<feature type="compositionally biased region" description="Basic and acidic residues" evidence="4">
    <location>
        <begin position="83"/>
        <end position="113"/>
    </location>
</feature>
<dbReference type="CDD" id="cd00174">
    <property type="entry name" value="SH3"/>
    <property type="match status" value="2"/>
</dbReference>
<dbReference type="PANTHER" id="PTHR45834">
    <property type="entry name" value="RHO GUANINE NUCLEOTIDE EXCHANGE FACTOR 9-RELATED"/>
    <property type="match status" value="1"/>
</dbReference>
<feature type="domain" description="DH" evidence="6">
    <location>
        <begin position="1179"/>
        <end position="1379"/>
    </location>
</feature>
<feature type="coiled-coil region" evidence="3">
    <location>
        <begin position="1896"/>
        <end position="1948"/>
    </location>
</feature>
<dbReference type="CDD" id="cd00160">
    <property type="entry name" value="RhoGEF"/>
    <property type="match status" value="1"/>
</dbReference>
<dbReference type="Pfam" id="PF07653">
    <property type="entry name" value="SH3_2"/>
    <property type="match status" value="3"/>
</dbReference>
<feature type="domain" description="SH3" evidence="5">
    <location>
        <begin position="481"/>
        <end position="545"/>
    </location>
</feature>
<feature type="compositionally biased region" description="Low complexity" evidence="4">
    <location>
        <begin position="547"/>
        <end position="563"/>
    </location>
</feature>
<proteinExistence type="predicted"/>
<dbReference type="GO" id="GO:0005085">
    <property type="term" value="F:guanyl-nucleotide exchange factor activity"/>
    <property type="evidence" value="ECO:0007669"/>
    <property type="project" value="InterPro"/>
</dbReference>
<dbReference type="InterPro" id="IPR036028">
    <property type="entry name" value="SH3-like_dom_sf"/>
</dbReference>
<feature type="compositionally biased region" description="Low complexity" evidence="4">
    <location>
        <begin position="27"/>
        <end position="45"/>
    </location>
</feature>
<feature type="compositionally biased region" description="Polar residues" evidence="4">
    <location>
        <begin position="1027"/>
        <end position="1050"/>
    </location>
</feature>
<dbReference type="SMART" id="SM00326">
    <property type="entry name" value="SH3"/>
    <property type="match status" value="6"/>
</dbReference>
<keyword evidence="8" id="KW-1185">Reference proteome</keyword>
<feature type="domain" description="SH3" evidence="5">
    <location>
        <begin position="303"/>
        <end position="371"/>
    </location>
</feature>
<dbReference type="Gene3D" id="2.30.29.30">
    <property type="entry name" value="Pleckstrin-homology domain (PH domain)/Phosphotyrosine-binding domain (PTB)"/>
    <property type="match status" value="1"/>
</dbReference>
<feature type="compositionally biased region" description="Polar residues" evidence="4">
    <location>
        <begin position="677"/>
        <end position="693"/>
    </location>
</feature>
<dbReference type="SMART" id="SM00325">
    <property type="entry name" value="RhoGEF"/>
    <property type="match status" value="1"/>
</dbReference>
<feature type="domain" description="SH3" evidence="5">
    <location>
        <begin position="810"/>
        <end position="877"/>
    </location>
</feature>
<dbReference type="PROSITE" id="PS50002">
    <property type="entry name" value="SH3"/>
    <property type="match status" value="6"/>
</dbReference>